<dbReference type="Gene3D" id="2.180.10.10">
    <property type="entry name" value="RHS repeat-associated core"/>
    <property type="match status" value="2"/>
</dbReference>
<evidence type="ECO:0008006" key="8">
    <source>
        <dbReference type="Google" id="ProtNLM"/>
    </source>
</evidence>
<dbReference type="Gene3D" id="2.130.10.130">
    <property type="entry name" value="Integrin alpha, N-terminal"/>
    <property type="match status" value="1"/>
</dbReference>
<sequence>MIASMIINVVPHIAYAQGVPIIQDAQDAKTQDILTQDVTDKSNESSDTRHEGTTTQNDNDDNINDLFSESDDNSESFSNDDNNNADVAPSEDDTSSYENSDDYDEDNDDGSVFSESSSSGIPDFLSRTPKSANSPFDNLSAGNASGTLRYTYPFALPPGRLNMTPDLQLQYDSGAIRDSDIAGYGWSLDIPSIERVNKRGIENLYTSTDFSSSFSGELVPISINLQGIGEYGVRNDDGSFLEYEYTTSGTWEVTNKDGTVYTFGASTNDQIVDPFDSTHVARWMLSEARDINDNFIQYDYVKDSEQIYLSEILYTGHGTAQGPARISFILESRPDTSISYATGFSIETRKRLKYVEVYFDTQLIRRFTLSYSTGSNGIRSLLQSIRETGYDEQGNANSLSPTTFTYTSSNLSWSLSNNWNWQGRQYFLDANNDDTLVTPTDLNSDGWVDLLNPYYGDNSNKKNWLRTSSNNEWNEVPQDWDVPHNMFYNGNVSFRSVLADIDGDLDPDFISPLHSSYGMTGQVYLNDSALHSFSSQGIPLPSLITIAPGHRFAEINGDGLLDNVVSFRNSATTSVASVSFTNQNGGASWIQQPLVFPPNSQANYFYFEWFSVDRATSLLDVNGDGLDDFVVGFNVSPLIEVYLNVGNSKWVYDPNWQNNFSIPIAEASQRRGDSGARFVDINSDNLPDVVYVTDNNNKVLLNTGREWVEVTGLTLPIPNTWSRGLRVFDINSDDLSDFIFSDDYSGDNTSRSIYTHDGIQADLLKTITTPDRGMITVTSYKPSTQYRDANGALLNKSPILIHTPEKVRYDDGRGGMWTDTYTYSDAFYYYNGPYDRKFAGFGRIDKKDGEGNITTSYYHQGNATQTSLGEYQDQESKIGKAYRTEEYDNQNNLYRVSVTRFDSVPIASMNPQRYFVFPSYVATLLYDGGQIPTSSTATEYTYDIIHGGVLDTIERGFVSAQLDGTYTDIGSDTRVTTNEYVINSIRHIIKPKRAYLHSIISAIPEREEKYLYDGLQYGLISDGLITKKQGLASSGTYASTEIVYDQYGLPISVTDPRGNITTATYDTYNLYPESVVNPLGHATTIQYDYTSGEQKYTQDANGAVTKIKYDGLDRIAEIWRTIDVQDNSRVVNGTDEVSANSHIDENGNSIEIIPPPGFSTQIALTDEYQYQTTSSPHSVTRTKYMNSTDTIIERAYVDGFGRNIQSRTPDTVSDTIYNSRNMVAKNSLPYAGNGLSYTLPTTTSSLYTSFNYDPLGRITEESTSVGTITIAYNGADTTTYDPLNNRKDIISDAYGNLVTVKEYLQGSALTTQYNYDRAGNLVLITDVEGNIRSFQYDNRGLRIRSEDLHKPNDSQFGIWAYTYDIAGNMANTQQPDGTTVSTTYDSLNRPILTDASTTSQIDAEYTYDSCVNGIGRLCIATTPDATTKYDYTSQGSVAILKRLNINGFSGPNTINFYYNYQNQPESIFYPDTTRINYTYDDHGRAHKISSARQWQTNMPVVEITYGPHNQPTIFQYGNGVVTTNTYNPQEQYRMTKTETISPSGTNLQDIQYSYDAVGNIVSIYDQSQTNLAKNVVYAYDDLYRLMQATATNVASGQNYSQMYTYSPIGNIISSSDTGAYQYIDQGYNNPQAVTDIAGTLLSYDTNGNVVHYDGTTYDYDWRNRMTTSVTPQFTTIYGYDYTGDRVFLSNGVDNEYTLHDTYMVRNGVPEITIQAGATTVATVEGGALYYNHSDHLNSSSVITDTNGAQIVQMLDYYPFGDIRSNISAPNSTFDVKKKYTGHPYDDDTNLSYMQARYYSGATKRFLSQDTAFLDVGISDFESKYKLKYKNYLSNPQLLNSYSYANNNPINLIDKDGNVPNKAQAVTPEKILQIIGTIEINNTNSSDTKKDMLDRIANEFYEVDDYNNEPRYVYTKERGWIDFKHFTKAAHETNKIGLPATLLGGFVVEIGQAYDKDPSGFSYEDLPSNSAGALFGLHFNNFTKYKSQNNSISNELKNYLNKIGATNPENAPNYEDLSDSFNKKENYANTKKRHKS</sequence>
<feature type="region of interest" description="Disordered" evidence="5">
    <location>
        <begin position="36"/>
        <end position="142"/>
    </location>
</feature>
<dbReference type="EMBL" id="MFUQ01000015">
    <property type="protein sequence ID" value="OGI83523.1"/>
    <property type="molecule type" value="Genomic_DNA"/>
</dbReference>
<dbReference type="Pfam" id="PF03534">
    <property type="entry name" value="SpvB"/>
    <property type="match status" value="1"/>
</dbReference>
<dbReference type="InterPro" id="IPR003284">
    <property type="entry name" value="Sal_SpvB"/>
</dbReference>
<dbReference type="NCBIfam" id="TIGR03696">
    <property type="entry name" value="Rhs_assc_core"/>
    <property type="match status" value="1"/>
</dbReference>
<dbReference type="Proteomes" id="UP000179448">
    <property type="component" value="Unassembled WGS sequence"/>
</dbReference>
<comment type="subcellular location">
    <subcellularLocation>
        <location evidence="1">Secreted</location>
    </subcellularLocation>
</comment>
<evidence type="ECO:0000313" key="6">
    <source>
        <dbReference type="EMBL" id="OGI83523.1"/>
    </source>
</evidence>
<evidence type="ECO:0000256" key="2">
    <source>
        <dbReference type="ARBA" id="ARBA00022525"/>
    </source>
</evidence>
<dbReference type="InterPro" id="IPR050708">
    <property type="entry name" value="T6SS_VgrG/RHS"/>
</dbReference>
<evidence type="ECO:0000256" key="1">
    <source>
        <dbReference type="ARBA" id="ARBA00004613"/>
    </source>
</evidence>
<feature type="region of interest" description="Disordered" evidence="5">
    <location>
        <begin position="2006"/>
        <end position="2035"/>
    </location>
</feature>
<keyword evidence="2" id="KW-0964">Secreted</keyword>
<dbReference type="PANTHER" id="PTHR32305:SF15">
    <property type="entry name" value="PROTEIN RHSA-RELATED"/>
    <property type="match status" value="1"/>
</dbReference>
<dbReference type="SUPFAM" id="SSF69318">
    <property type="entry name" value="Integrin alpha N-terminal domain"/>
    <property type="match status" value="1"/>
</dbReference>
<feature type="compositionally biased region" description="Basic and acidic residues" evidence="5">
    <location>
        <begin position="38"/>
        <end position="52"/>
    </location>
</feature>
<dbReference type="GO" id="GO:0005737">
    <property type="term" value="C:cytoplasm"/>
    <property type="evidence" value="ECO:0007669"/>
    <property type="project" value="InterPro"/>
</dbReference>
<keyword evidence="3" id="KW-0732">Signal</keyword>
<accession>A0A1F6WNS8</accession>
<protein>
    <recommendedName>
        <fullName evidence="8">Insecticide toxin TcdB middle/N-terminal domain-containing protein</fullName>
    </recommendedName>
</protein>
<reference evidence="6 7" key="1">
    <citation type="journal article" date="2016" name="Nat. Commun.">
        <title>Thousands of microbial genomes shed light on interconnected biogeochemical processes in an aquifer system.</title>
        <authorList>
            <person name="Anantharaman K."/>
            <person name="Brown C.T."/>
            <person name="Hug L.A."/>
            <person name="Sharon I."/>
            <person name="Castelle C.J."/>
            <person name="Probst A.J."/>
            <person name="Thomas B.C."/>
            <person name="Singh A."/>
            <person name="Wilkins M.J."/>
            <person name="Karaoz U."/>
            <person name="Brodie E.L."/>
            <person name="Williams K.H."/>
            <person name="Hubbard S.S."/>
            <person name="Banfield J.F."/>
        </authorList>
    </citation>
    <scope>NUCLEOTIDE SEQUENCE [LARGE SCALE GENOMIC DNA]</scope>
</reference>
<dbReference type="NCBIfam" id="TIGR01643">
    <property type="entry name" value="YD_repeat_2x"/>
    <property type="match status" value="1"/>
</dbReference>
<keyword evidence="4" id="KW-0843">Virulence</keyword>
<dbReference type="InterPro" id="IPR013517">
    <property type="entry name" value="FG-GAP"/>
</dbReference>
<evidence type="ECO:0000256" key="3">
    <source>
        <dbReference type="ARBA" id="ARBA00022729"/>
    </source>
</evidence>
<evidence type="ECO:0000256" key="4">
    <source>
        <dbReference type="ARBA" id="ARBA00023026"/>
    </source>
</evidence>
<feature type="compositionally biased region" description="Acidic residues" evidence="5">
    <location>
        <begin position="89"/>
        <end position="109"/>
    </location>
</feature>
<feature type="compositionally biased region" description="Low complexity" evidence="5">
    <location>
        <begin position="75"/>
        <end position="84"/>
    </location>
</feature>
<dbReference type="STRING" id="1801766.A2997_00260"/>
<evidence type="ECO:0000313" key="7">
    <source>
        <dbReference type="Proteomes" id="UP000179448"/>
    </source>
</evidence>
<feature type="compositionally biased region" description="Polar residues" evidence="5">
    <location>
        <begin position="128"/>
        <end position="142"/>
    </location>
</feature>
<evidence type="ECO:0000256" key="5">
    <source>
        <dbReference type="SAM" id="MobiDB-lite"/>
    </source>
</evidence>
<gene>
    <name evidence="6" type="ORF">A2997_00260</name>
</gene>
<comment type="caution">
    <text evidence="6">The sequence shown here is derived from an EMBL/GenBank/DDBJ whole genome shotgun (WGS) entry which is preliminary data.</text>
</comment>
<dbReference type="InterPro" id="IPR022385">
    <property type="entry name" value="Rhs_assc_core"/>
</dbReference>
<dbReference type="PANTHER" id="PTHR32305">
    <property type="match status" value="1"/>
</dbReference>
<dbReference type="Pfam" id="PF13517">
    <property type="entry name" value="FG-GAP_3"/>
    <property type="match status" value="1"/>
</dbReference>
<dbReference type="InterPro" id="IPR028994">
    <property type="entry name" value="Integrin_alpha_N"/>
</dbReference>
<feature type="compositionally biased region" description="Acidic residues" evidence="5">
    <location>
        <begin position="58"/>
        <end position="74"/>
    </location>
</feature>
<dbReference type="InterPro" id="IPR006530">
    <property type="entry name" value="YD"/>
</dbReference>
<organism evidence="6 7">
    <name type="scientific">Candidatus Nomurabacteria bacterium RIFCSPLOWO2_01_FULL_36_10b</name>
    <dbReference type="NCBI Taxonomy" id="1801766"/>
    <lineage>
        <taxon>Bacteria</taxon>
        <taxon>Candidatus Nomuraibacteriota</taxon>
    </lineage>
</organism>
<name>A0A1F6WNS8_9BACT</name>
<dbReference type="GO" id="GO:0005576">
    <property type="term" value="C:extracellular region"/>
    <property type="evidence" value="ECO:0007669"/>
    <property type="project" value="UniProtKB-SubCell"/>
</dbReference>
<proteinExistence type="predicted"/>